<dbReference type="SUPFAM" id="SSF51215">
    <property type="entry name" value="Regulatory protein AraC"/>
    <property type="match status" value="1"/>
</dbReference>
<dbReference type="InterPro" id="IPR037923">
    <property type="entry name" value="HTH-like"/>
</dbReference>
<dbReference type="Gene3D" id="1.10.10.60">
    <property type="entry name" value="Homeodomain-like"/>
    <property type="match status" value="2"/>
</dbReference>
<dbReference type="CDD" id="cd06986">
    <property type="entry name" value="cupin_MmsR-like_N"/>
    <property type="match status" value="1"/>
</dbReference>
<dbReference type="SMART" id="SM00342">
    <property type="entry name" value="HTH_ARAC"/>
    <property type="match status" value="1"/>
</dbReference>
<keyword evidence="1" id="KW-0805">Transcription regulation</keyword>
<dbReference type="GO" id="GO:0043565">
    <property type="term" value="F:sequence-specific DNA binding"/>
    <property type="evidence" value="ECO:0007669"/>
    <property type="project" value="InterPro"/>
</dbReference>
<evidence type="ECO:0000259" key="4">
    <source>
        <dbReference type="PROSITE" id="PS01124"/>
    </source>
</evidence>
<keyword evidence="2" id="KW-0238">DNA-binding</keyword>
<proteinExistence type="predicted"/>
<dbReference type="InterPro" id="IPR018060">
    <property type="entry name" value="HTH_AraC"/>
</dbReference>
<dbReference type="Proteomes" id="UP000282311">
    <property type="component" value="Unassembled WGS sequence"/>
</dbReference>
<dbReference type="InterPro" id="IPR018062">
    <property type="entry name" value="HTH_AraC-typ_CS"/>
</dbReference>
<keyword evidence="6" id="KW-1185">Reference proteome</keyword>
<sequence length="287" mass="32959">MEKRSSLAVNPEPGSGELVALFSGREQTLSGHNVGPQVHDYYLVHHVMTGKGEFQFMGRTYELGAGDSFFIFPGDLFRYTADKDEPWSYRWVGFRGDRAEELLSKMDITRHRAVARPLKHRKAAVLYHHMECMLAEGGEGCDLRSGGLLRMLLAEYGRNRGAQSEGTHGKQSPIEQQVERTIRWLTVQYSQPLSIEEISRSLGYNRTHLSKMFKMYTGMTPVHFLLKIRMERAKLLLREPLTVEQVAASVGFSDPLYFSKQFKKWFGRSPTEYRQDAYGRTIYDCND</sequence>
<comment type="caution">
    <text evidence="5">The sequence shown here is derived from an EMBL/GenBank/DDBJ whole genome shotgun (WGS) entry which is preliminary data.</text>
</comment>
<dbReference type="OrthoDB" id="9813413at2"/>
<gene>
    <name evidence="5" type="ORF">D7M11_02895</name>
</gene>
<evidence type="ECO:0000256" key="2">
    <source>
        <dbReference type="ARBA" id="ARBA00023125"/>
    </source>
</evidence>
<dbReference type="AlphaFoldDB" id="A0A3B0CU77"/>
<reference evidence="5 6" key="1">
    <citation type="journal article" date="2007" name="Int. J. Syst. Evol. Microbiol.">
        <title>Paenibacillus ginsengarvi sp. nov., isolated from soil from ginseng cultivation.</title>
        <authorList>
            <person name="Yoon M.H."/>
            <person name="Ten L.N."/>
            <person name="Im W.T."/>
        </authorList>
    </citation>
    <scope>NUCLEOTIDE SEQUENCE [LARGE SCALE GENOMIC DNA]</scope>
    <source>
        <strain evidence="5 6">KCTC 13059</strain>
    </source>
</reference>
<dbReference type="Pfam" id="PF12833">
    <property type="entry name" value="HTH_18"/>
    <property type="match status" value="1"/>
</dbReference>
<name>A0A3B0CU77_9BACL</name>
<dbReference type="PROSITE" id="PS00041">
    <property type="entry name" value="HTH_ARAC_FAMILY_1"/>
    <property type="match status" value="1"/>
</dbReference>
<dbReference type="InterPro" id="IPR014710">
    <property type="entry name" value="RmlC-like_jellyroll"/>
</dbReference>
<dbReference type="InterPro" id="IPR020449">
    <property type="entry name" value="Tscrpt_reg_AraC-type_HTH"/>
</dbReference>
<dbReference type="PROSITE" id="PS01124">
    <property type="entry name" value="HTH_ARAC_FAMILY_2"/>
    <property type="match status" value="1"/>
</dbReference>
<dbReference type="PRINTS" id="PR00032">
    <property type="entry name" value="HTHARAC"/>
</dbReference>
<dbReference type="EMBL" id="RBAH01000001">
    <property type="protein sequence ID" value="RKN86918.1"/>
    <property type="molecule type" value="Genomic_DNA"/>
</dbReference>
<protein>
    <submittedName>
        <fullName evidence="5">AraC family transcriptional regulator</fullName>
    </submittedName>
</protein>
<accession>A0A3B0CU77</accession>
<feature type="domain" description="HTH araC/xylS-type" evidence="4">
    <location>
        <begin position="179"/>
        <end position="276"/>
    </location>
</feature>
<organism evidence="5 6">
    <name type="scientific">Paenibacillus ginsengarvi</name>
    <dbReference type="NCBI Taxonomy" id="400777"/>
    <lineage>
        <taxon>Bacteria</taxon>
        <taxon>Bacillati</taxon>
        <taxon>Bacillota</taxon>
        <taxon>Bacilli</taxon>
        <taxon>Bacillales</taxon>
        <taxon>Paenibacillaceae</taxon>
        <taxon>Paenibacillus</taxon>
    </lineage>
</organism>
<dbReference type="SUPFAM" id="SSF46689">
    <property type="entry name" value="Homeodomain-like"/>
    <property type="match status" value="2"/>
</dbReference>
<dbReference type="InterPro" id="IPR009057">
    <property type="entry name" value="Homeodomain-like_sf"/>
</dbReference>
<evidence type="ECO:0000313" key="5">
    <source>
        <dbReference type="EMBL" id="RKN86918.1"/>
    </source>
</evidence>
<evidence type="ECO:0000313" key="6">
    <source>
        <dbReference type="Proteomes" id="UP000282311"/>
    </source>
</evidence>
<dbReference type="Pfam" id="PF02311">
    <property type="entry name" value="AraC_binding"/>
    <property type="match status" value="1"/>
</dbReference>
<dbReference type="Gene3D" id="2.60.120.10">
    <property type="entry name" value="Jelly Rolls"/>
    <property type="match status" value="1"/>
</dbReference>
<dbReference type="PANTHER" id="PTHR43280">
    <property type="entry name" value="ARAC-FAMILY TRANSCRIPTIONAL REGULATOR"/>
    <property type="match status" value="1"/>
</dbReference>
<dbReference type="PANTHER" id="PTHR43280:SF2">
    <property type="entry name" value="HTH-TYPE TRANSCRIPTIONAL REGULATOR EXSA"/>
    <property type="match status" value="1"/>
</dbReference>
<dbReference type="RefSeq" id="WP_120745626.1">
    <property type="nucleotide sequence ID" value="NZ_RBAH01000001.1"/>
</dbReference>
<dbReference type="InterPro" id="IPR003313">
    <property type="entry name" value="AraC-bd"/>
</dbReference>
<evidence type="ECO:0000256" key="3">
    <source>
        <dbReference type="ARBA" id="ARBA00023163"/>
    </source>
</evidence>
<dbReference type="GO" id="GO:0003700">
    <property type="term" value="F:DNA-binding transcription factor activity"/>
    <property type="evidence" value="ECO:0007669"/>
    <property type="project" value="InterPro"/>
</dbReference>
<evidence type="ECO:0000256" key="1">
    <source>
        <dbReference type="ARBA" id="ARBA00023015"/>
    </source>
</evidence>
<keyword evidence="3" id="KW-0804">Transcription</keyword>